<dbReference type="Gene3D" id="2.160.20.80">
    <property type="entry name" value="E3 ubiquitin-protein ligase SopA"/>
    <property type="match status" value="1"/>
</dbReference>
<accession>A0A5R9GH98</accession>
<dbReference type="Gene3D" id="3.40.50.300">
    <property type="entry name" value="P-loop containing nucleotide triphosphate hydrolases"/>
    <property type="match status" value="1"/>
</dbReference>
<dbReference type="PROSITE" id="PS50294">
    <property type="entry name" value="WD_REPEATS_REGION"/>
    <property type="match status" value="1"/>
</dbReference>
<evidence type="ECO:0000256" key="3">
    <source>
        <dbReference type="PROSITE-ProRule" id="PRU00221"/>
    </source>
</evidence>
<dbReference type="PROSITE" id="PS50837">
    <property type="entry name" value="NACHT"/>
    <property type="match status" value="1"/>
</dbReference>
<dbReference type="EMBL" id="VCIW01000006">
    <property type="protein sequence ID" value="TLS52143.1"/>
    <property type="molecule type" value="Genomic_DNA"/>
</dbReference>
<dbReference type="RefSeq" id="WP_138194387.1">
    <property type="nucleotide sequence ID" value="NZ_VCIW01000006.1"/>
</dbReference>
<evidence type="ECO:0000313" key="5">
    <source>
        <dbReference type="EMBL" id="TLS52143.1"/>
    </source>
</evidence>
<evidence type="ECO:0000313" key="6">
    <source>
        <dbReference type="Proteomes" id="UP000309676"/>
    </source>
</evidence>
<dbReference type="SUPFAM" id="SSF109604">
    <property type="entry name" value="HD-domain/PDEase-like"/>
    <property type="match status" value="1"/>
</dbReference>
<dbReference type="Gene3D" id="2.130.10.10">
    <property type="entry name" value="YVTN repeat-like/Quinoprotein amine dehydrogenase"/>
    <property type="match status" value="2"/>
</dbReference>
<feature type="domain" description="NACHT" evidence="4">
    <location>
        <begin position="498"/>
        <end position="624"/>
    </location>
</feature>
<evidence type="ECO:0000259" key="4">
    <source>
        <dbReference type="PROSITE" id="PS50837"/>
    </source>
</evidence>
<keyword evidence="6" id="KW-1185">Reference proteome</keyword>
<keyword evidence="2" id="KW-0677">Repeat</keyword>
<name>A0A5R9GH98_9BACL</name>
<dbReference type="PANTHER" id="PTHR22847:SF637">
    <property type="entry name" value="WD REPEAT DOMAIN 5B"/>
    <property type="match status" value="1"/>
</dbReference>
<evidence type="ECO:0000256" key="2">
    <source>
        <dbReference type="ARBA" id="ARBA00022737"/>
    </source>
</evidence>
<dbReference type="InterPro" id="IPR001680">
    <property type="entry name" value="WD40_rpt"/>
</dbReference>
<dbReference type="InterPro" id="IPR054557">
    <property type="entry name" value="NA-iREase1_dom"/>
</dbReference>
<dbReference type="SUPFAM" id="SSF50978">
    <property type="entry name" value="WD40 repeat-like"/>
    <property type="match status" value="1"/>
</dbReference>
<dbReference type="SMART" id="SM00320">
    <property type="entry name" value="WD40"/>
    <property type="match status" value="4"/>
</dbReference>
<dbReference type="InterPro" id="IPR056471">
    <property type="entry name" value="HD-CE"/>
</dbReference>
<reference evidence="5 6" key="1">
    <citation type="submission" date="2019-05" db="EMBL/GenBank/DDBJ databases">
        <authorList>
            <person name="Narsing Rao M.P."/>
            <person name="Li W.J."/>
        </authorList>
    </citation>
    <scope>NUCLEOTIDE SEQUENCE [LARGE SCALE GENOMIC DNA]</scope>
    <source>
        <strain evidence="5 6">SYSU_K30003</strain>
    </source>
</reference>
<keyword evidence="1 3" id="KW-0853">WD repeat</keyword>
<dbReference type="PANTHER" id="PTHR22847">
    <property type="entry name" value="WD40 REPEAT PROTEIN"/>
    <property type="match status" value="1"/>
</dbReference>
<dbReference type="SUPFAM" id="SSF141571">
    <property type="entry name" value="Pentapeptide repeat-like"/>
    <property type="match status" value="1"/>
</dbReference>
<dbReference type="Pfam" id="PF24391">
    <property type="entry name" value="HD-CE"/>
    <property type="match status" value="1"/>
</dbReference>
<gene>
    <name evidence="5" type="ORF">FE782_12350</name>
</gene>
<dbReference type="Pfam" id="PF00805">
    <property type="entry name" value="Pentapeptide"/>
    <property type="match status" value="1"/>
</dbReference>
<dbReference type="Proteomes" id="UP000309676">
    <property type="component" value="Unassembled WGS sequence"/>
</dbReference>
<sequence>MARFSDIEKELMDNIRDDRLLTSLAEIREAMEDIWGMDTPRIIQDYTDHGEKHCERLVYFCSKLLEANSGKKLSSIEMYLLLAGVYLHDIGMQCDVVKHPEIFEKSKQLGASFDVEFVERGSSNYNYDEQKSIRQNHNYLSIAWIDYANRTGNTVLGKASKSIPEDLVDDLMDICLYHTKLLITNCTLISNFDPEIRKQLVASILRFSDELDIDSNRVSIQTVKTFNINPFNAFYWWAHEKTRITFKARNVITINIRLNTTDEIEYGDFFFTNFIAEFQSKNKPVLTILAQNNIPMVIDDESKVIGSDRIEKLPIEIVGIINSLKKKNDPYFELAHEVRTWLRAINYEVTEPRKINDRAIDMYATLEQGTIKQKILVRCIGGEITHHDVETLDNTLDRKIPQGILICDQRVSKQARTRVTTIEGIEIFNLSEFLHNKVLGPYFSSLKALVENDKINELYVDLNCYKQEMDESGVVLNTDSYSSIVSYIDSWLKERGKMHVSLLGEFGSGKTWFCRYYAYRQMGRYIKDPINERLPILLTLRSFSKQMDVRQLINEAFVEQYKLPFLGNPFEFFQEINRRGKLVLILDGFDEMARQVDYQTVVDNFWELAKLAHENSKVILTSRTEYFRLAKESEKILAGEEFGRRMLVLEPPKFEVVYIQQFNDKQIKQVIFNKLGNEKGKDISEQILRNPNLSEMARKPVLIELLLAALEEVNAERLDSSAKVYLYATDKLLLRNITQMKTFTSTSDKLFFLCELAWEMLYSGNLQVHFTTIPHRIKEYFGEKIKDQHELDTWDFDLRSQTLLHRNAAGYYEFAHKSLAEYFVAFKFAAELGNMSNDFVVTYSELNGDPCEIPMRKKDCFELSVTFGEIPLRNERMNAVKDFLVDIVSSGKNEEELFHLVEGTRGQTFDQVKYVGGNSMTLLRLLGAEFKLRDFSRTIIDGADLINTDLTECNFEYSSLKEANLSGCVLKSTNFSNSDVSDIVLHEIEIVMTLEWSPNNKFLACGVNDDNIWIFDLDSEDNIPKVIKLNAESYKIKWFTQKDIIAVANATEGVVLFDSRYFNKKAVLFADSLALSVKCPRNESFLIGGGMSLFVWDVGTTSEILHIQEAEAFYDVALLNNDTQIAVAGRGNEHNMVEIYNIEDGTKVKEWIASKKHVKVIESFGGNVLVTLSDDQYLTVWENGKTISKIQTKGAKSRCFTVNEIDDVIFVGLNNGDILLWNKTTRGTQIFAKAHNGVVNSLSLSQDGKLLASGGTDGVICIWDSDVGSTNFGKRIRSIEAKTNCQGMKISSIRMSNRSNFDSEFKIDGYTALLEFFYTRGALLDEEQIKRVEQMKNMVSDKNKSAVRKKKVN</sequence>
<dbReference type="PROSITE" id="PS50082">
    <property type="entry name" value="WD_REPEATS_2"/>
    <property type="match status" value="1"/>
</dbReference>
<evidence type="ECO:0000256" key="1">
    <source>
        <dbReference type="ARBA" id="ARBA00022574"/>
    </source>
</evidence>
<organism evidence="5 6">
    <name type="scientific">Paenibacillus antri</name>
    <dbReference type="NCBI Taxonomy" id="2582848"/>
    <lineage>
        <taxon>Bacteria</taxon>
        <taxon>Bacillati</taxon>
        <taxon>Bacillota</taxon>
        <taxon>Bacilli</taxon>
        <taxon>Bacillales</taxon>
        <taxon>Paenibacillaceae</taxon>
        <taxon>Paenibacillus</taxon>
    </lineage>
</organism>
<proteinExistence type="predicted"/>
<dbReference type="InterPro" id="IPR001646">
    <property type="entry name" value="5peptide_repeat"/>
</dbReference>
<comment type="caution">
    <text evidence="5">The sequence shown here is derived from an EMBL/GenBank/DDBJ whole genome shotgun (WGS) entry which is preliminary data.</text>
</comment>
<protein>
    <recommendedName>
        <fullName evidence="4">NACHT domain-containing protein</fullName>
    </recommendedName>
</protein>
<feature type="repeat" description="WD" evidence="3">
    <location>
        <begin position="1232"/>
        <end position="1264"/>
    </location>
</feature>
<dbReference type="OrthoDB" id="9802640at2"/>
<dbReference type="Pfam" id="PF22722">
    <property type="entry name" value="NA-iREase1"/>
    <property type="match status" value="1"/>
</dbReference>
<dbReference type="InterPro" id="IPR015943">
    <property type="entry name" value="WD40/YVTN_repeat-like_dom_sf"/>
</dbReference>
<dbReference type="InterPro" id="IPR027417">
    <property type="entry name" value="P-loop_NTPase"/>
</dbReference>
<dbReference type="InterPro" id="IPR007111">
    <property type="entry name" value="NACHT_NTPase"/>
</dbReference>
<dbReference type="InterPro" id="IPR036322">
    <property type="entry name" value="WD40_repeat_dom_sf"/>
</dbReference>
<dbReference type="SUPFAM" id="SSF52540">
    <property type="entry name" value="P-loop containing nucleoside triphosphate hydrolases"/>
    <property type="match status" value="1"/>
</dbReference>
<dbReference type="Pfam" id="PF00400">
    <property type="entry name" value="WD40"/>
    <property type="match status" value="2"/>
</dbReference>